<dbReference type="eggNOG" id="ENOG502Z80W">
    <property type="taxonomic scope" value="Bacteria"/>
</dbReference>
<keyword evidence="3" id="KW-1185">Reference proteome</keyword>
<dbReference type="PATRIC" id="fig|1137281.3.peg.1098"/>
<dbReference type="InterPro" id="IPR008969">
    <property type="entry name" value="CarboxyPept-like_regulatory"/>
</dbReference>
<dbReference type="EMBL" id="ANLA01000007">
    <property type="protein sequence ID" value="EMQ95415.1"/>
    <property type="molecule type" value="Genomic_DNA"/>
</dbReference>
<comment type="caution">
    <text evidence="2">The sequence shown here is derived from an EMBL/GenBank/DDBJ whole genome shotgun (WGS) entry which is preliminary data.</text>
</comment>
<dbReference type="AlphaFoldDB" id="M7MKK1"/>
<dbReference type="RefSeq" id="WP_007648496.1">
    <property type="nucleotide sequence ID" value="NZ_ANLA01000007.1"/>
</dbReference>
<evidence type="ECO:0008006" key="4">
    <source>
        <dbReference type="Google" id="ProtNLM"/>
    </source>
</evidence>
<reference evidence="2 3" key="1">
    <citation type="submission" date="2012-12" db="EMBL/GenBank/DDBJ databases">
        <title>Genome assembly of Formosa sp. AK20.</title>
        <authorList>
            <person name="Kumar R."/>
            <person name="Khatri I."/>
            <person name="Vaidya B."/>
            <person name="Subramanian S."/>
            <person name="Pinnaka A."/>
        </authorList>
    </citation>
    <scope>NUCLEOTIDE SEQUENCE [LARGE SCALE GENOMIC DNA]</scope>
    <source>
        <strain evidence="2 3">AK20</strain>
    </source>
</reference>
<evidence type="ECO:0000313" key="3">
    <source>
        <dbReference type="Proteomes" id="UP000012024"/>
    </source>
</evidence>
<evidence type="ECO:0000313" key="2">
    <source>
        <dbReference type="EMBL" id="EMQ95415.1"/>
    </source>
</evidence>
<gene>
    <name evidence="2" type="ORF">D778_02509</name>
</gene>
<organism evidence="2 3">
    <name type="scientific">Xanthomarina gelatinilytica</name>
    <dbReference type="NCBI Taxonomy" id="1137281"/>
    <lineage>
        <taxon>Bacteria</taxon>
        <taxon>Pseudomonadati</taxon>
        <taxon>Bacteroidota</taxon>
        <taxon>Flavobacteriia</taxon>
        <taxon>Flavobacteriales</taxon>
        <taxon>Flavobacteriaceae</taxon>
        <taxon>Xanthomarina</taxon>
    </lineage>
</organism>
<sequence length="324" mass="37231">MFKQSILLFFCSITSFAQTIIIDSQTKHPVSYATISFGNGQGVFADDEGMFVFTKKIYPDIDSLFISALGFKDLHISSETVSDTLQLQPFIDELDEVVVRAKIDRKYKEETIKPYLDDDYYACWLPTIESEIAVYFKNPDTKLKKLTEIQFPIALESVDWEKRHKANAEKKPFSTLFKVKVYLNNNGFPGKPLSYENMVFRVTEKDGDAYAMDVSAYDIYIPDSGFFVSLQVLGYTDDSGKLLPNKKYKEIKSRGQTVKIPTNFRPLLPFTNEIPENNTYIKRVFVNHNQWIQFKKENINDSSLLKAGLNNYGIGISYKAFKDE</sequence>
<name>M7MKK1_9FLAO</name>
<evidence type="ECO:0000256" key="1">
    <source>
        <dbReference type="SAM" id="SignalP"/>
    </source>
</evidence>
<keyword evidence="1" id="KW-0732">Signal</keyword>
<proteinExistence type="predicted"/>
<feature type="signal peptide" evidence="1">
    <location>
        <begin position="1"/>
        <end position="17"/>
    </location>
</feature>
<dbReference type="SUPFAM" id="SSF49464">
    <property type="entry name" value="Carboxypeptidase regulatory domain-like"/>
    <property type="match status" value="1"/>
</dbReference>
<protein>
    <recommendedName>
        <fullName evidence="4">Carboxypeptidase-like regulatory domain-containing protein</fullName>
    </recommendedName>
</protein>
<feature type="chain" id="PRO_5004081226" description="Carboxypeptidase-like regulatory domain-containing protein" evidence="1">
    <location>
        <begin position="18"/>
        <end position="324"/>
    </location>
</feature>
<dbReference type="Proteomes" id="UP000012024">
    <property type="component" value="Unassembled WGS sequence"/>
</dbReference>
<dbReference type="GeneID" id="98641005"/>
<dbReference type="OrthoDB" id="1157021at2"/>
<accession>M7MKK1</accession>